<dbReference type="Proteomes" id="UP001629953">
    <property type="component" value="Unassembled WGS sequence"/>
</dbReference>
<dbReference type="EMBL" id="JBEQCT010000001">
    <property type="protein sequence ID" value="MFM2483515.1"/>
    <property type="molecule type" value="Genomic_DNA"/>
</dbReference>
<comment type="caution">
    <text evidence="2">The sequence shown here is derived from an EMBL/GenBank/DDBJ whole genome shotgun (WGS) entry which is preliminary data.</text>
</comment>
<evidence type="ECO:0000256" key="1">
    <source>
        <dbReference type="SAM" id="MobiDB-lite"/>
    </source>
</evidence>
<accession>A0ABW9G173</accession>
<evidence type="ECO:0000313" key="2">
    <source>
        <dbReference type="EMBL" id="MFM2483515.1"/>
    </source>
</evidence>
<proteinExistence type="predicted"/>
<evidence type="ECO:0000313" key="3">
    <source>
        <dbReference type="Proteomes" id="UP001629953"/>
    </source>
</evidence>
<gene>
    <name evidence="2" type="ORF">ABUE30_00210</name>
</gene>
<protein>
    <submittedName>
        <fullName evidence="2">Uncharacterized protein</fullName>
    </submittedName>
</protein>
<reference evidence="2 3" key="1">
    <citation type="journal article" date="2013" name="Int. J. Syst. Evol. Microbiol.">
        <title>Celerinatantimonas yamalensis sp. nov., a cold-adapted diazotrophic bacterium from a cold permafrost brine.</title>
        <authorList>
            <person name="Shcherbakova V."/>
            <person name="Chuvilskaya N."/>
            <person name="Rivkina E."/>
            <person name="Demidov N."/>
            <person name="Uchaeva V."/>
            <person name="Suetin S."/>
            <person name="Suzina N."/>
            <person name="Gilichinsky D."/>
        </authorList>
    </citation>
    <scope>NUCLEOTIDE SEQUENCE [LARGE SCALE GENOMIC DNA]</scope>
    <source>
        <strain evidence="2 3">C7</strain>
    </source>
</reference>
<keyword evidence="3" id="KW-1185">Reference proteome</keyword>
<feature type="region of interest" description="Disordered" evidence="1">
    <location>
        <begin position="1"/>
        <end position="48"/>
    </location>
</feature>
<sequence>MWRLLADYPPARAGSGCGSEENGDPPASDTLDGVLGRDGSPNASAQPG</sequence>
<dbReference type="RefSeq" id="WP_408621626.1">
    <property type="nucleotide sequence ID" value="NZ_JBEQCT010000001.1"/>
</dbReference>
<organism evidence="2 3">
    <name type="scientific">Celerinatantimonas yamalensis</name>
    <dbReference type="NCBI Taxonomy" id="559956"/>
    <lineage>
        <taxon>Bacteria</taxon>
        <taxon>Pseudomonadati</taxon>
        <taxon>Pseudomonadota</taxon>
        <taxon>Gammaproteobacteria</taxon>
        <taxon>Celerinatantimonadaceae</taxon>
        <taxon>Celerinatantimonas</taxon>
    </lineage>
</organism>
<name>A0ABW9G173_9GAMM</name>